<dbReference type="Proteomes" id="UP001166286">
    <property type="component" value="Unassembled WGS sequence"/>
</dbReference>
<comment type="caution">
    <text evidence="1">The sequence shown here is derived from an EMBL/GenBank/DDBJ whole genome shotgun (WGS) entry which is preliminary data.</text>
</comment>
<name>A0AA39U7D8_9LECA</name>
<keyword evidence="2" id="KW-1185">Reference proteome</keyword>
<accession>A0AA39U7D8</accession>
<sequence>MAPIPTKSTNEVWKDYVESNRPIEAAIIEEGADAHVPDLKKNVRDYIKQGVYIAACGLTRMNQQDTWNLHFNSEPYFLFQKLIGNLLFKAPLEAKGCFSAGGDGVYRFATVLSDRFAAASMCGGHPGSSVLSNLANVPVCPQVGQWDGDEIPKEEAPRNVDTAKSAMELRRLQSYDHGYYIHDIFLHPTPFHPEGKNGRSHNSWQADHLTTAPRRVIREWDQIRLWHDERMRNAPDDKLVLELKFTCAVDWVSQRDRNPLPHFVTWDLSPQKPDEPEPILPTEWADYRFSYWLAVKAATAQEKFTALKNSGITDPNLVIRAFYNPEWNVVWSQQTPIPVIILLNDQIIKDFTKPITIFYGWLREKKVQVTVAQDYLVQSRTLYARGDPDFVFSTTIVFDPVGLTATDGRSQVFPEPSRL</sequence>
<gene>
    <name evidence="1" type="ORF">JMJ35_007835</name>
</gene>
<proteinExistence type="predicted"/>
<dbReference type="EMBL" id="JAFEKC020000018">
    <property type="protein sequence ID" value="KAK0509441.1"/>
    <property type="molecule type" value="Genomic_DNA"/>
</dbReference>
<evidence type="ECO:0000313" key="2">
    <source>
        <dbReference type="Proteomes" id="UP001166286"/>
    </source>
</evidence>
<protein>
    <submittedName>
        <fullName evidence="1">Uncharacterized protein</fullName>
    </submittedName>
</protein>
<dbReference type="AlphaFoldDB" id="A0AA39U7D8"/>
<evidence type="ECO:0000313" key="1">
    <source>
        <dbReference type="EMBL" id="KAK0509441.1"/>
    </source>
</evidence>
<organism evidence="1 2">
    <name type="scientific">Cladonia borealis</name>
    <dbReference type="NCBI Taxonomy" id="184061"/>
    <lineage>
        <taxon>Eukaryota</taxon>
        <taxon>Fungi</taxon>
        <taxon>Dikarya</taxon>
        <taxon>Ascomycota</taxon>
        <taxon>Pezizomycotina</taxon>
        <taxon>Lecanoromycetes</taxon>
        <taxon>OSLEUM clade</taxon>
        <taxon>Lecanoromycetidae</taxon>
        <taxon>Lecanorales</taxon>
        <taxon>Lecanorineae</taxon>
        <taxon>Cladoniaceae</taxon>
        <taxon>Cladonia</taxon>
    </lineage>
</organism>
<reference evidence="1" key="1">
    <citation type="submission" date="2023-03" db="EMBL/GenBank/DDBJ databases">
        <title>Complete genome of Cladonia borealis.</title>
        <authorList>
            <person name="Park H."/>
        </authorList>
    </citation>
    <scope>NUCLEOTIDE SEQUENCE</scope>
    <source>
        <strain evidence="1">ANT050790</strain>
    </source>
</reference>